<reference evidence="2" key="1">
    <citation type="submission" date="2017-04" db="EMBL/GenBank/DDBJ databases">
        <title>Genome evolution of the luminous symbionts of deep sea anglerfish.</title>
        <authorList>
            <person name="Hendry T.A."/>
        </authorList>
    </citation>
    <scope>NUCLEOTIDE SEQUENCE [LARGE SCALE GENOMIC DNA]</scope>
    <source>
        <plasmid evidence="2">pcc1</plasmid>
    </source>
</reference>
<dbReference type="PANTHER" id="PTHR38784">
    <property type="entry name" value="SUCROSE PHOSPHORYLASE"/>
    <property type="match status" value="1"/>
</dbReference>
<dbReference type="SMART" id="SM01322">
    <property type="entry name" value="YaeQ"/>
    <property type="match status" value="1"/>
</dbReference>
<evidence type="ECO:0000313" key="1">
    <source>
        <dbReference type="EMBL" id="ATF10116.1"/>
    </source>
</evidence>
<dbReference type="Gene3D" id="3.10.640.10">
    <property type="entry name" value="Restriction endonuclease-like alpha-beta roll domain"/>
    <property type="match status" value="1"/>
</dbReference>
<dbReference type="RefSeq" id="WP_096619606.1">
    <property type="nucleotide sequence ID" value="NZ_CP020661.1"/>
</dbReference>
<dbReference type="PANTHER" id="PTHR38784:SF1">
    <property type="entry name" value="SUCROSE PHOSPHORYLASE"/>
    <property type="match status" value="1"/>
</dbReference>
<accession>A0A291BAT5</accession>
<dbReference type="EMBL" id="CP020661">
    <property type="protein sequence ID" value="ATF10116.1"/>
    <property type="molecule type" value="Genomic_DNA"/>
</dbReference>
<keyword evidence="2" id="KW-1185">Reference proteome</keyword>
<proteinExistence type="predicted"/>
<name>A0A291BAT5_9GAMM</name>
<dbReference type="SUPFAM" id="SSF52980">
    <property type="entry name" value="Restriction endonuclease-like"/>
    <property type="match status" value="1"/>
</dbReference>
<dbReference type="InterPro" id="IPR038590">
    <property type="entry name" value="YaeQ_sf"/>
</dbReference>
<organism evidence="1 2">
    <name type="scientific">Candidatus Enterovibrio altilux</name>
    <dbReference type="NCBI Taxonomy" id="1927128"/>
    <lineage>
        <taxon>Bacteria</taxon>
        <taxon>Pseudomonadati</taxon>
        <taxon>Pseudomonadota</taxon>
        <taxon>Gammaproteobacteria</taxon>
        <taxon>Vibrionales</taxon>
        <taxon>Vibrionaceae</taxon>
        <taxon>Enterovibrio</taxon>
    </lineage>
</organism>
<dbReference type="AlphaFoldDB" id="A0A291BAT5"/>
<protein>
    <submittedName>
        <fullName evidence="1">YaeQ protein</fullName>
    </submittedName>
</protein>
<sequence length="182" mass="20747">MVLKATVYKASLSVADMNRQVYLNHSVTLAKHPPETEQHLMLRLIAWTLYADERLQFTKSICDKSKPELWIQNYSNEIELWVTLGLPDSKRIKKACSQAKQVILFTYGDDAAATWRSQLLNKLHPFKNLTVINIMDEVLLAAAAFSNRNMVIQATIEDGQVWFSVGETVLLIQPDIWKISNA</sequence>
<gene>
    <name evidence="1" type="ORF">BTN50_1680</name>
</gene>
<dbReference type="Proteomes" id="UP000218160">
    <property type="component" value="Plasmid pCC1"/>
</dbReference>
<dbReference type="KEGG" id="elux:BTN50_1680"/>
<keyword evidence="1" id="KW-0614">Plasmid</keyword>
<dbReference type="InterPro" id="IPR011335">
    <property type="entry name" value="Restrct_endonuc-II-like"/>
</dbReference>
<dbReference type="Pfam" id="PF07152">
    <property type="entry name" value="YaeQ"/>
    <property type="match status" value="1"/>
</dbReference>
<evidence type="ECO:0000313" key="2">
    <source>
        <dbReference type="Proteomes" id="UP000218160"/>
    </source>
</evidence>
<dbReference type="InterPro" id="IPR009822">
    <property type="entry name" value="YaeQ"/>
</dbReference>
<geneLocation type="plasmid" evidence="2">
    <name>pcc1</name>
</geneLocation>
<dbReference type="PIRSF" id="PIRSF011484">
    <property type="entry name" value="YaeQ"/>
    <property type="match status" value="1"/>
</dbReference>